<sequence length="149" mass="16283">MSEEHKRIALKFLTAMSEGDSSAQAECLADDATTVTHGFAQVSGTRNRDTMLATVAAFNEIVPTGFRPTFHKVVAEGDTVFVEWEGNAVLSNGTPYCNQYVFIFTFADGRIRRIDEYFCTVLADTTILPLLAEKSAEMAHGNPTDVAPN</sequence>
<dbReference type="InterPro" id="IPR037401">
    <property type="entry name" value="SnoaL-like"/>
</dbReference>
<gene>
    <name evidence="2" type="ORF">ABUH87_16835</name>
</gene>
<dbReference type="SUPFAM" id="SSF54427">
    <property type="entry name" value="NTF2-like"/>
    <property type="match status" value="1"/>
</dbReference>
<proteinExistence type="predicted"/>
<protein>
    <submittedName>
        <fullName evidence="2">Nuclear transport factor 2 family protein</fullName>
    </submittedName>
</protein>
<organism evidence="2 3">
    <name type="scientific">Novosphingobium rhizovicinum</name>
    <dbReference type="NCBI Taxonomy" id="3228928"/>
    <lineage>
        <taxon>Bacteria</taxon>
        <taxon>Pseudomonadati</taxon>
        <taxon>Pseudomonadota</taxon>
        <taxon>Alphaproteobacteria</taxon>
        <taxon>Sphingomonadales</taxon>
        <taxon>Sphingomonadaceae</taxon>
        <taxon>Novosphingobium</taxon>
    </lineage>
</organism>
<feature type="domain" description="SnoaL-like" evidence="1">
    <location>
        <begin position="11"/>
        <end position="113"/>
    </location>
</feature>
<dbReference type="PANTHER" id="PTHR41252">
    <property type="entry name" value="BLR2505 PROTEIN"/>
    <property type="match status" value="1"/>
</dbReference>
<dbReference type="RefSeq" id="WP_367775272.1">
    <property type="nucleotide sequence ID" value="NZ_JBFNXR010000054.1"/>
</dbReference>
<dbReference type="Proteomes" id="UP001556118">
    <property type="component" value="Unassembled WGS sequence"/>
</dbReference>
<dbReference type="EMBL" id="JBFNXR010000054">
    <property type="protein sequence ID" value="MEW9856793.1"/>
    <property type="molecule type" value="Genomic_DNA"/>
</dbReference>
<accession>A0ABV3RFB6</accession>
<reference evidence="2 3" key="1">
    <citation type="submission" date="2024-06" db="EMBL/GenBank/DDBJ databases">
        <title>Novosphingobium rhizovicinus M1R2S20.</title>
        <authorList>
            <person name="Sun J.-Q."/>
        </authorList>
    </citation>
    <scope>NUCLEOTIDE SEQUENCE [LARGE SCALE GENOMIC DNA]</scope>
    <source>
        <strain evidence="2 3">M1R2S20</strain>
    </source>
</reference>
<dbReference type="PANTHER" id="PTHR41252:SF1">
    <property type="entry name" value="BLR2505 PROTEIN"/>
    <property type="match status" value="1"/>
</dbReference>
<keyword evidence="3" id="KW-1185">Reference proteome</keyword>
<name>A0ABV3RFB6_9SPHN</name>
<evidence type="ECO:0000259" key="1">
    <source>
        <dbReference type="Pfam" id="PF12680"/>
    </source>
</evidence>
<dbReference type="InterPro" id="IPR032710">
    <property type="entry name" value="NTF2-like_dom_sf"/>
</dbReference>
<evidence type="ECO:0000313" key="3">
    <source>
        <dbReference type="Proteomes" id="UP001556118"/>
    </source>
</evidence>
<evidence type="ECO:0000313" key="2">
    <source>
        <dbReference type="EMBL" id="MEW9856793.1"/>
    </source>
</evidence>
<comment type="caution">
    <text evidence="2">The sequence shown here is derived from an EMBL/GenBank/DDBJ whole genome shotgun (WGS) entry which is preliminary data.</text>
</comment>
<dbReference type="Gene3D" id="3.10.450.50">
    <property type="match status" value="1"/>
</dbReference>
<dbReference type="Pfam" id="PF12680">
    <property type="entry name" value="SnoaL_2"/>
    <property type="match status" value="1"/>
</dbReference>